<evidence type="ECO:0000256" key="3">
    <source>
        <dbReference type="ARBA" id="ARBA00022475"/>
    </source>
</evidence>
<dbReference type="Proteomes" id="UP000199440">
    <property type="component" value="Unassembled WGS sequence"/>
</dbReference>
<feature type="transmembrane region" description="Helical" evidence="11">
    <location>
        <begin position="20"/>
        <end position="46"/>
    </location>
</feature>
<dbReference type="GO" id="GO:0050660">
    <property type="term" value="F:flavin adenine dinucleotide binding"/>
    <property type="evidence" value="ECO:0007669"/>
    <property type="project" value="InterPro"/>
</dbReference>
<dbReference type="Pfam" id="PF03471">
    <property type="entry name" value="CorC_HlyC"/>
    <property type="match status" value="1"/>
</dbReference>
<accession>A0A1G9M1U6</accession>
<dbReference type="SUPFAM" id="SSF54631">
    <property type="entry name" value="CBS-domain pair"/>
    <property type="match status" value="1"/>
</dbReference>
<dbReference type="PANTHER" id="PTHR22777:SF32">
    <property type="entry name" value="UPF0053 INNER MEMBRANE PROTEIN YFJD"/>
    <property type="match status" value="1"/>
</dbReference>
<dbReference type="STRING" id="192904.SAMN04488514_102320"/>
<keyword evidence="6 10" id="KW-1133">Transmembrane helix</keyword>
<keyword evidence="5" id="KW-0677">Repeat</keyword>
<evidence type="ECO:0000256" key="2">
    <source>
        <dbReference type="ARBA" id="ARBA00006337"/>
    </source>
</evidence>
<dbReference type="OrthoDB" id="9798188at2"/>
<proteinExistence type="inferred from homology"/>
<dbReference type="NCBIfam" id="TIGR03520">
    <property type="entry name" value="GldE"/>
    <property type="match status" value="1"/>
</dbReference>
<keyword evidence="15" id="KW-1185">Reference proteome</keyword>
<evidence type="ECO:0000256" key="8">
    <source>
        <dbReference type="ARBA" id="ARBA00023136"/>
    </source>
</evidence>
<name>A0A1G9M1U6_9FLAO</name>
<gene>
    <name evidence="14" type="ORF">SAMN04488514_102320</name>
</gene>
<evidence type="ECO:0000256" key="1">
    <source>
        <dbReference type="ARBA" id="ARBA00004651"/>
    </source>
</evidence>
<sequence length="442" mass="50025">MDPDPYSLLFNFIVFDSALALKIGFLIVLLACSALISGAEVALFGLSPTDINEMEEAKTSRSSIIVKLLERPKKLLATILIANNGINICVVLLFSIIGDTIFFGIDSVLLGFISVRFLLEVVVATFLILMFGEILPKVYANRNRVDFSQFMAYPLKVLDFIFSPLSLPMRSGTIFLYNKLGKEKSSLSVDHLSQALELTSEGDTTKEEQKILEGIVSFGNTDTKQVMRPRIDIFALSEEMKFLEVMTEIKQNGYSRIPVFSENMDNVLGVLYVKDLLPYIDRKTFNWMSLIRDPYFVPENKKLDDLLLEFQEKKNHLAVVVDEYGGTSGIVTLEDIIEEIVGDISDEFDDEDLVYSKLDDFNYVFDGKTALKDFYRVIKIDDASIFEEQKGESETIAGFVLEIAGNFPKKGDIVAFKEYQFLIESLDKKRLKQIKVTLPHEE</sequence>
<dbReference type="SMART" id="SM00116">
    <property type="entry name" value="CBS"/>
    <property type="match status" value="2"/>
</dbReference>
<evidence type="ECO:0000313" key="14">
    <source>
        <dbReference type="EMBL" id="SDL68186.1"/>
    </source>
</evidence>
<evidence type="ECO:0000313" key="15">
    <source>
        <dbReference type="Proteomes" id="UP000199440"/>
    </source>
</evidence>
<dbReference type="Gene3D" id="3.30.465.10">
    <property type="match status" value="1"/>
</dbReference>
<dbReference type="EMBL" id="FNGV01000002">
    <property type="protein sequence ID" value="SDL68186.1"/>
    <property type="molecule type" value="Genomic_DNA"/>
</dbReference>
<evidence type="ECO:0000256" key="6">
    <source>
        <dbReference type="ARBA" id="ARBA00022989"/>
    </source>
</evidence>
<comment type="similarity">
    <text evidence="2">Belongs to the UPF0053 family.</text>
</comment>
<dbReference type="InterPro" id="IPR046342">
    <property type="entry name" value="CBS_dom_sf"/>
</dbReference>
<dbReference type="PROSITE" id="PS51371">
    <property type="entry name" value="CBS"/>
    <property type="match status" value="2"/>
</dbReference>
<evidence type="ECO:0000256" key="10">
    <source>
        <dbReference type="PROSITE-ProRule" id="PRU01193"/>
    </source>
</evidence>
<feature type="domain" description="CNNM transmembrane" evidence="13">
    <location>
        <begin position="15"/>
        <end position="208"/>
    </location>
</feature>
<feature type="transmembrane region" description="Helical" evidence="11">
    <location>
        <begin position="75"/>
        <end position="97"/>
    </location>
</feature>
<keyword evidence="7 9" id="KW-0129">CBS domain</keyword>
<dbReference type="FunFam" id="3.10.580.10:FF:000002">
    <property type="entry name" value="Magnesium/cobalt efflux protein CorC"/>
    <property type="match status" value="1"/>
</dbReference>
<dbReference type="Gene3D" id="3.10.580.10">
    <property type="entry name" value="CBS-domain"/>
    <property type="match status" value="1"/>
</dbReference>
<dbReference type="CDD" id="cd04590">
    <property type="entry name" value="CBS_pair_CorC_HlyC_assoc"/>
    <property type="match status" value="1"/>
</dbReference>
<evidence type="ECO:0000256" key="5">
    <source>
        <dbReference type="ARBA" id="ARBA00022737"/>
    </source>
</evidence>
<dbReference type="InterPro" id="IPR005170">
    <property type="entry name" value="Transptr-assoc_dom"/>
</dbReference>
<dbReference type="PROSITE" id="PS51846">
    <property type="entry name" value="CNNM"/>
    <property type="match status" value="1"/>
</dbReference>
<dbReference type="InterPro" id="IPR044751">
    <property type="entry name" value="Ion_transp-like_CBS"/>
</dbReference>
<dbReference type="InterPro" id="IPR019862">
    <property type="entry name" value="Motility-assoc_prot_GldE"/>
</dbReference>
<dbReference type="InterPro" id="IPR036318">
    <property type="entry name" value="FAD-bd_PCMH-like_sf"/>
</dbReference>
<evidence type="ECO:0000256" key="4">
    <source>
        <dbReference type="ARBA" id="ARBA00022692"/>
    </source>
</evidence>
<dbReference type="SMART" id="SM01091">
    <property type="entry name" value="CorC_HlyC"/>
    <property type="match status" value="1"/>
</dbReference>
<dbReference type="InterPro" id="IPR016169">
    <property type="entry name" value="FAD-bd_PCMH_sub2"/>
</dbReference>
<dbReference type="RefSeq" id="WP_089886719.1">
    <property type="nucleotide sequence ID" value="NZ_FNGV01000002.1"/>
</dbReference>
<feature type="domain" description="CBS" evidence="12">
    <location>
        <begin position="290"/>
        <end position="347"/>
    </location>
</feature>
<dbReference type="Pfam" id="PF01595">
    <property type="entry name" value="CNNM"/>
    <property type="match status" value="1"/>
</dbReference>
<evidence type="ECO:0000259" key="13">
    <source>
        <dbReference type="PROSITE" id="PS51846"/>
    </source>
</evidence>
<feature type="domain" description="CBS" evidence="12">
    <location>
        <begin position="227"/>
        <end position="288"/>
    </location>
</feature>
<comment type="subcellular location">
    <subcellularLocation>
        <location evidence="1">Cell membrane</location>
        <topology evidence="1">Multi-pass membrane protein</topology>
    </subcellularLocation>
</comment>
<evidence type="ECO:0000256" key="11">
    <source>
        <dbReference type="SAM" id="Phobius"/>
    </source>
</evidence>
<dbReference type="InterPro" id="IPR002550">
    <property type="entry name" value="CNNM"/>
</dbReference>
<keyword evidence="3" id="KW-1003">Cell membrane</keyword>
<dbReference type="PANTHER" id="PTHR22777">
    <property type="entry name" value="HEMOLYSIN-RELATED"/>
    <property type="match status" value="1"/>
</dbReference>
<evidence type="ECO:0000256" key="9">
    <source>
        <dbReference type="PROSITE-ProRule" id="PRU00703"/>
    </source>
</evidence>
<protein>
    <submittedName>
        <fullName evidence="14">Protein involved in gliding motility GldE</fullName>
    </submittedName>
</protein>
<dbReference type="InterPro" id="IPR000644">
    <property type="entry name" value="CBS_dom"/>
</dbReference>
<evidence type="ECO:0000256" key="7">
    <source>
        <dbReference type="ARBA" id="ARBA00023122"/>
    </source>
</evidence>
<organism evidence="14 15">
    <name type="scientific">Kriegella aquimaris</name>
    <dbReference type="NCBI Taxonomy" id="192904"/>
    <lineage>
        <taxon>Bacteria</taxon>
        <taxon>Pseudomonadati</taxon>
        <taxon>Bacteroidota</taxon>
        <taxon>Flavobacteriia</taxon>
        <taxon>Flavobacteriales</taxon>
        <taxon>Flavobacteriaceae</taxon>
        <taxon>Kriegella</taxon>
    </lineage>
</organism>
<evidence type="ECO:0000259" key="12">
    <source>
        <dbReference type="PROSITE" id="PS51371"/>
    </source>
</evidence>
<dbReference type="GO" id="GO:0005886">
    <property type="term" value="C:plasma membrane"/>
    <property type="evidence" value="ECO:0007669"/>
    <property type="project" value="UniProtKB-SubCell"/>
</dbReference>
<keyword evidence="4 10" id="KW-0812">Transmembrane</keyword>
<dbReference type="AlphaFoldDB" id="A0A1G9M1U6"/>
<feature type="transmembrane region" description="Helical" evidence="11">
    <location>
        <begin position="109"/>
        <end position="132"/>
    </location>
</feature>
<reference evidence="14 15" key="1">
    <citation type="submission" date="2016-10" db="EMBL/GenBank/DDBJ databases">
        <authorList>
            <person name="de Groot N.N."/>
        </authorList>
    </citation>
    <scope>NUCLEOTIDE SEQUENCE [LARGE SCALE GENOMIC DNA]</scope>
    <source>
        <strain evidence="14 15">DSM 19886</strain>
    </source>
</reference>
<keyword evidence="8 10" id="KW-0472">Membrane</keyword>
<dbReference type="Pfam" id="PF00571">
    <property type="entry name" value="CBS"/>
    <property type="match status" value="2"/>
</dbReference>
<dbReference type="SUPFAM" id="SSF56176">
    <property type="entry name" value="FAD-binding/transporter-associated domain-like"/>
    <property type="match status" value="1"/>
</dbReference>